<accession>A0A7R8UL54</accession>
<proteinExistence type="predicted"/>
<evidence type="ECO:0000313" key="3">
    <source>
        <dbReference type="Proteomes" id="UP000594454"/>
    </source>
</evidence>
<evidence type="ECO:0000313" key="2">
    <source>
        <dbReference type="EMBL" id="CAD7082705.1"/>
    </source>
</evidence>
<dbReference type="FunCoup" id="A0A7R8UL54">
    <property type="interactions" value="15"/>
</dbReference>
<dbReference type="Proteomes" id="UP000594454">
    <property type="component" value="Chromosome 2"/>
</dbReference>
<dbReference type="InParanoid" id="A0A7R8UL54"/>
<dbReference type="EMBL" id="LR899010">
    <property type="protein sequence ID" value="CAD7082705.1"/>
    <property type="molecule type" value="Genomic_DNA"/>
</dbReference>
<keyword evidence="3" id="KW-1185">Reference proteome</keyword>
<keyword evidence="1" id="KW-0732">Signal</keyword>
<feature type="signal peptide" evidence="1">
    <location>
        <begin position="1"/>
        <end position="16"/>
    </location>
</feature>
<sequence length="142" mass="15378">MFKLVVLSALVAVAFARPGYVSHLDTPLVYDALPAHHQEYVEIQEPTVAKVGAIVESVPSAVSHQSSTVVHSKAHVVTPILAHGVKTHHIPLVKSYETAHITPIVDAYDTAHIAPVLSSYGGAHYAADAYGYDADDHYHHHY</sequence>
<dbReference type="Pfam" id="PF04527">
    <property type="entry name" value="Retinin_C"/>
    <property type="match status" value="1"/>
</dbReference>
<dbReference type="PANTHER" id="PTHR34931:SF3">
    <property type="entry name" value="FI02976P-RELATED"/>
    <property type="match status" value="1"/>
</dbReference>
<dbReference type="OrthoDB" id="7493332at2759"/>
<name>A0A7R8UL54_HERIL</name>
<dbReference type="InterPro" id="IPR007614">
    <property type="entry name" value="Retinin_C"/>
</dbReference>
<gene>
    <name evidence="2" type="ORF">HERILL_LOCUS5721</name>
</gene>
<protein>
    <submittedName>
        <fullName evidence="2">Uncharacterized protein</fullName>
    </submittedName>
</protein>
<organism evidence="2 3">
    <name type="scientific">Hermetia illucens</name>
    <name type="common">Black soldier fly</name>
    <dbReference type="NCBI Taxonomy" id="343691"/>
    <lineage>
        <taxon>Eukaryota</taxon>
        <taxon>Metazoa</taxon>
        <taxon>Ecdysozoa</taxon>
        <taxon>Arthropoda</taxon>
        <taxon>Hexapoda</taxon>
        <taxon>Insecta</taxon>
        <taxon>Pterygota</taxon>
        <taxon>Neoptera</taxon>
        <taxon>Endopterygota</taxon>
        <taxon>Diptera</taxon>
        <taxon>Brachycera</taxon>
        <taxon>Stratiomyomorpha</taxon>
        <taxon>Stratiomyidae</taxon>
        <taxon>Hermetiinae</taxon>
        <taxon>Hermetia</taxon>
    </lineage>
</organism>
<evidence type="ECO:0000256" key="1">
    <source>
        <dbReference type="SAM" id="SignalP"/>
    </source>
</evidence>
<dbReference type="AlphaFoldDB" id="A0A7R8UL54"/>
<reference evidence="2 3" key="1">
    <citation type="submission" date="2020-11" db="EMBL/GenBank/DDBJ databases">
        <authorList>
            <person name="Wallbank WR R."/>
            <person name="Pardo Diaz C."/>
            <person name="Kozak K."/>
            <person name="Martin S."/>
            <person name="Jiggins C."/>
            <person name="Moest M."/>
            <person name="Warren A I."/>
            <person name="Generalovic N T."/>
            <person name="Byers J.R.P. K."/>
            <person name="Montejo-Kovacevich G."/>
            <person name="Yen C E."/>
        </authorList>
    </citation>
    <scope>NUCLEOTIDE SEQUENCE [LARGE SCALE GENOMIC DNA]</scope>
</reference>
<dbReference type="PANTHER" id="PTHR34931">
    <property type="entry name" value="FI02976P-RELATED"/>
    <property type="match status" value="1"/>
</dbReference>
<feature type="chain" id="PRO_5031446415" evidence="1">
    <location>
        <begin position="17"/>
        <end position="142"/>
    </location>
</feature>